<dbReference type="AlphaFoldDB" id="G3J0E2"/>
<dbReference type="RefSeq" id="WP_006893030.1">
    <property type="nucleotide sequence ID" value="NZ_JH109153.1"/>
</dbReference>
<protein>
    <submittedName>
        <fullName evidence="2">Uncharacterized protein</fullName>
    </submittedName>
</protein>
<keyword evidence="1" id="KW-1133">Transmembrane helix</keyword>
<reference evidence="2 3" key="1">
    <citation type="submission" date="2011-06" db="EMBL/GenBank/DDBJ databases">
        <title>Genomic sequence of Methylobacter tundripaludum SV96.</title>
        <authorList>
            <consortium name="US DOE Joint Genome Institute"/>
            <person name="Lucas S."/>
            <person name="Han J."/>
            <person name="Lapidus A."/>
            <person name="Cheng J.-F."/>
            <person name="Goodwin L."/>
            <person name="Pitluck S."/>
            <person name="Held B."/>
            <person name="Detter J.C."/>
            <person name="Han C."/>
            <person name="Tapia R."/>
            <person name="Land M."/>
            <person name="Hauser L."/>
            <person name="Kyrpides N."/>
            <person name="Ivanova N."/>
            <person name="Ovchinnikova G."/>
            <person name="Pagani I."/>
            <person name="Klotz M.G."/>
            <person name="Dispirito A.A."/>
            <person name="Murrell J.C."/>
            <person name="Dunfield P."/>
            <person name="Kalyuzhnaya M.G."/>
            <person name="Svenning M."/>
            <person name="Trotsenko Y.A."/>
            <person name="Stein L.Y."/>
            <person name="Woyke T."/>
        </authorList>
    </citation>
    <scope>NUCLEOTIDE SEQUENCE [LARGE SCALE GENOMIC DNA]</scope>
    <source>
        <strain evidence="3">ATCC BAA-1195 / DSM 17260 / SV96</strain>
    </source>
</reference>
<organism evidence="2 3">
    <name type="scientific">Methylobacter tundripaludum (strain ATCC BAA-1195 / DSM 17260 / SV96)</name>
    <dbReference type="NCBI Taxonomy" id="697282"/>
    <lineage>
        <taxon>Bacteria</taxon>
        <taxon>Pseudomonadati</taxon>
        <taxon>Pseudomonadota</taxon>
        <taxon>Gammaproteobacteria</taxon>
        <taxon>Methylococcales</taxon>
        <taxon>Methylococcaceae</taxon>
        <taxon>Methylobacter</taxon>
    </lineage>
</organism>
<gene>
    <name evidence="2" type="ORF">Mettu_3813</name>
</gene>
<name>G3J0E2_METTV</name>
<evidence type="ECO:0000313" key="2">
    <source>
        <dbReference type="EMBL" id="EGW20664.1"/>
    </source>
</evidence>
<proteinExistence type="predicted"/>
<evidence type="ECO:0000256" key="1">
    <source>
        <dbReference type="SAM" id="Phobius"/>
    </source>
</evidence>
<keyword evidence="1" id="KW-0472">Membrane</keyword>
<sequence>MITIKHCVPGQGMTYSQRRRLINLLWAFVSNSALPFVLGLFIALISITYSFTEIAEAFDKSGIGACIQPETTGKKTQI</sequence>
<dbReference type="Proteomes" id="UP000004664">
    <property type="component" value="Unassembled WGS sequence"/>
</dbReference>
<accession>G3J0E2</accession>
<evidence type="ECO:0000313" key="3">
    <source>
        <dbReference type="Proteomes" id="UP000004664"/>
    </source>
</evidence>
<keyword evidence="1" id="KW-0812">Transmembrane</keyword>
<dbReference type="EMBL" id="JH109153">
    <property type="protein sequence ID" value="EGW20664.1"/>
    <property type="molecule type" value="Genomic_DNA"/>
</dbReference>
<keyword evidence="3" id="KW-1185">Reference proteome</keyword>
<dbReference type="STRING" id="697282.Mettu_3813"/>
<dbReference type="HOGENOM" id="CLU_2618005_0_0_6"/>
<feature type="transmembrane region" description="Helical" evidence="1">
    <location>
        <begin position="21"/>
        <end position="51"/>
    </location>
</feature>